<sequence>MTEHSSKKRWVLSGKIAGGIFVFWLLAMVLFPVLFHNWISQKVTDLTSDYLSSELRFKDTRATFFHHFPFLTLSMDEVELRGSGPFAEQPFIKAETLVFTIGIWRLLFTDQVDIKEIELNNGNVFFKTDRFGRQNYSVFTSPESKDQDSLSESGTEVYLDRIRINNTAIAYTDALRKLDIRTHALDYDGAGSFIEGKLQLGSHLDIDSVDVTFEDVKYLKGKPLKANLTTVYNDNDVSLLFEKNDLVINELALNYSGNLDFDPDGYSYKVDLSTEGSHLKEIISLLPARYVSWRDKADIDGLLDAKIHLSGLNNVVRDTAEASRMAVEINFRDGKLKYRDAPVPVEQIFLDFNGSLDNGVFEIEADTLSFILAEDFSRGNFYAKGHKDSLDLKTRLHAQLNLHLLQETLQLPGINFGGHLNADITAEGVYDKVNTHFPITDAEFIVKDGYLQTTFPDPIEDISIDFVLENTDGALDGTSVMLKNLSFNFEDNPFELKAELKNFEMLDYDIQARGSLDLNSFSQVAPLPYISRANGFVRLDARFKGHMVPGPEPGSSDLKVASNSGKLFLENVALNVQELPNPLEIVSGDFTFQLDKLEFSEFQIKYAGNSSLLNGYFTNYLSYLLVPDGILLGDFDFKSEFVDLDALIPKKEVPPETLAQTQTDSLGTRDDISGVLQVPANINFKLNADIDTLRHFKLDITELRGQISVTEGGFVFNDTRMNMVGGTATMKGFYKPEGNDRALFNYNLQGQNLDVHRAYDEIELFTDLVPAAQNASGIISLDYEIRGSMDQRMNPILPSLEGGGTLTVHDVQFKNYKFFGTVSRETRLGALKDPKMKEITVHSNIDDNLLELKRFKFKVKPFRLRLEGQTTLDGDMDLQMRLGLPPFGLIGIPIKITGTSDSLKIKMGRREKDLEALDYDDDEFTEEERRRFRMLRDSITENMDIEDIYSFEKRLDTLYFQKEPKVQDSLVAPRDTVTAPAEAKRPIPDVP</sequence>
<accession>A0ABT7WC26</accession>
<organism evidence="3 4">
    <name type="scientific">Robiginitalea aurantiaca</name>
    <dbReference type="NCBI Taxonomy" id="3056915"/>
    <lineage>
        <taxon>Bacteria</taxon>
        <taxon>Pseudomonadati</taxon>
        <taxon>Bacteroidota</taxon>
        <taxon>Flavobacteriia</taxon>
        <taxon>Flavobacteriales</taxon>
        <taxon>Flavobacteriaceae</taxon>
        <taxon>Robiginitalea</taxon>
    </lineage>
</organism>
<comment type="caution">
    <text evidence="3">The sequence shown here is derived from an EMBL/GenBank/DDBJ whole genome shotgun (WGS) entry which is preliminary data.</text>
</comment>
<evidence type="ECO:0000313" key="4">
    <source>
        <dbReference type="Proteomes" id="UP001174839"/>
    </source>
</evidence>
<dbReference type="PANTHER" id="PTHR30441:SF8">
    <property type="entry name" value="DUF748 DOMAIN-CONTAINING PROTEIN"/>
    <property type="match status" value="1"/>
</dbReference>
<feature type="transmembrane region" description="Helical" evidence="2">
    <location>
        <begin position="12"/>
        <end position="35"/>
    </location>
</feature>
<name>A0ABT7WC26_9FLAO</name>
<reference evidence="3" key="1">
    <citation type="submission" date="2023-06" db="EMBL/GenBank/DDBJ databases">
        <title>Robiginitalea aurantiacus sp. nov. and Algoriphagus sediminis sp. nov., isolated from coastal sediment.</title>
        <authorList>
            <person name="Zhou Z.Y."/>
            <person name="An J."/>
            <person name="Jia Y.W."/>
            <person name="Du Z.J."/>
        </authorList>
    </citation>
    <scope>NUCLEOTIDE SEQUENCE</scope>
    <source>
        <strain evidence="3">M39</strain>
    </source>
</reference>
<dbReference type="InterPro" id="IPR052894">
    <property type="entry name" value="AsmA-related"/>
</dbReference>
<dbReference type="Proteomes" id="UP001174839">
    <property type="component" value="Unassembled WGS sequence"/>
</dbReference>
<evidence type="ECO:0000256" key="1">
    <source>
        <dbReference type="SAM" id="MobiDB-lite"/>
    </source>
</evidence>
<evidence type="ECO:0000313" key="3">
    <source>
        <dbReference type="EMBL" id="MDM9630466.1"/>
    </source>
</evidence>
<keyword evidence="2" id="KW-0812">Transmembrane</keyword>
<keyword evidence="4" id="KW-1185">Reference proteome</keyword>
<proteinExistence type="predicted"/>
<dbReference type="EMBL" id="JAUDUY010000001">
    <property type="protein sequence ID" value="MDM9630466.1"/>
    <property type="molecule type" value="Genomic_DNA"/>
</dbReference>
<feature type="compositionally biased region" description="Basic and acidic residues" evidence="1">
    <location>
        <begin position="982"/>
        <end position="991"/>
    </location>
</feature>
<protein>
    <submittedName>
        <fullName evidence="3">AsmA-like C-terminal region-containing protein</fullName>
    </submittedName>
</protein>
<dbReference type="PANTHER" id="PTHR30441">
    <property type="entry name" value="DUF748 DOMAIN-CONTAINING PROTEIN"/>
    <property type="match status" value="1"/>
</dbReference>
<keyword evidence="2" id="KW-0472">Membrane</keyword>
<feature type="region of interest" description="Disordered" evidence="1">
    <location>
        <begin position="971"/>
        <end position="991"/>
    </location>
</feature>
<keyword evidence="2" id="KW-1133">Transmembrane helix</keyword>
<gene>
    <name evidence="3" type="ORF">QU605_03235</name>
</gene>
<dbReference type="RefSeq" id="WP_289723821.1">
    <property type="nucleotide sequence ID" value="NZ_JAUDUY010000001.1"/>
</dbReference>
<evidence type="ECO:0000256" key="2">
    <source>
        <dbReference type="SAM" id="Phobius"/>
    </source>
</evidence>